<reference evidence="2 3" key="1">
    <citation type="submission" date="2021-03" db="EMBL/GenBank/DDBJ databases">
        <title>Genomic Encyclopedia of Type Strains, Phase IV (KMG-IV): sequencing the most valuable type-strain genomes for metagenomic binning, comparative biology and taxonomic classification.</title>
        <authorList>
            <person name="Goeker M."/>
        </authorList>
    </citation>
    <scope>NUCLEOTIDE SEQUENCE [LARGE SCALE GENOMIC DNA]</scope>
    <source>
        <strain evidence="2 3">DSM 27512</strain>
    </source>
</reference>
<protein>
    <submittedName>
        <fullName evidence="2">Ubiquinone/menaquinone biosynthesis C-methylase UbiE</fullName>
    </submittedName>
</protein>
<dbReference type="Gene3D" id="3.40.50.150">
    <property type="entry name" value="Vaccinia Virus protein VP39"/>
    <property type="match status" value="1"/>
</dbReference>
<evidence type="ECO:0000313" key="3">
    <source>
        <dbReference type="Proteomes" id="UP001314903"/>
    </source>
</evidence>
<proteinExistence type="predicted"/>
<organism evidence="2 3">
    <name type="scientific">Acetoanaerobium pronyense</name>
    <dbReference type="NCBI Taxonomy" id="1482736"/>
    <lineage>
        <taxon>Bacteria</taxon>
        <taxon>Bacillati</taxon>
        <taxon>Bacillota</taxon>
        <taxon>Clostridia</taxon>
        <taxon>Peptostreptococcales</taxon>
        <taxon>Filifactoraceae</taxon>
        <taxon>Acetoanaerobium</taxon>
    </lineage>
</organism>
<dbReference type="Proteomes" id="UP001314903">
    <property type="component" value="Unassembled WGS sequence"/>
</dbReference>
<dbReference type="PANTHER" id="PTHR43861">
    <property type="entry name" value="TRANS-ACONITATE 2-METHYLTRANSFERASE-RELATED"/>
    <property type="match status" value="1"/>
</dbReference>
<keyword evidence="3" id="KW-1185">Reference proteome</keyword>
<dbReference type="InterPro" id="IPR029063">
    <property type="entry name" value="SAM-dependent_MTases_sf"/>
</dbReference>
<dbReference type="RefSeq" id="WP_209659498.1">
    <property type="nucleotide sequence ID" value="NZ_JAGGLI010000005.1"/>
</dbReference>
<evidence type="ECO:0000313" key="2">
    <source>
        <dbReference type="EMBL" id="MBP2026963.1"/>
    </source>
</evidence>
<accession>A0ABS4KGT6</accession>
<gene>
    <name evidence="2" type="ORF">J2Z35_000755</name>
</gene>
<dbReference type="CDD" id="cd02440">
    <property type="entry name" value="AdoMet_MTases"/>
    <property type="match status" value="1"/>
</dbReference>
<dbReference type="SUPFAM" id="SSF53335">
    <property type="entry name" value="S-adenosyl-L-methionine-dependent methyltransferases"/>
    <property type="match status" value="1"/>
</dbReference>
<dbReference type="EMBL" id="JAGGLI010000005">
    <property type="protein sequence ID" value="MBP2026963.1"/>
    <property type="molecule type" value="Genomic_DNA"/>
</dbReference>
<dbReference type="InterPro" id="IPR013216">
    <property type="entry name" value="Methyltransf_11"/>
</dbReference>
<sequence>MENLKFNPQNIDKLISEKRKKELPPLETLEKFMKGKTYKGTFVDFGCGVGYFTFPAEKYFETVIGVDIEPKMIDYALKNIHEGSSAKFILSHENSTALPSSIANVVFMSNVFHEVYNPKLVVNELKRLLKEEGELWVLEWSKKEMEEGPPLDHRISRDELIEMIADDEIKFIGDIHISDKFYGAKFTMNEELYLKFYKNEKL</sequence>
<keyword evidence="2" id="KW-0830">Ubiquinone</keyword>
<comment type="caution">
    <text evidence="2">The sequence shown here is derived from an EMBL/GenBank/DDBJ whole genome shotgun (WGS) entry which is preliminary data.</text>
</comment>
<name>A0ABS4KGT6_9FIRM</name>
<feature type="domain" description="Methyltransferase type 11" evidence="1">
    <location>
        <begin position="43"/>
        <end position="136"/>
    </location>
</feature>
<dbReference type="PANTHER" id="PTHR43861:SF1">
    <property type="entry name" value="TRANS-ACONITATE 2-METHYLTRANSFERASE"/>
    <property type="match status" value="1"/>
</dbReference>
<dbReference type="Pfam" id="PF08241">
    <property type="entry name" value="Methyltransf_11"/>
    <property type="match status" value="1"/>
</dbReference>
<evidence type="ECO:0000259" key="1">
    <source>
        <dbReference type="Pfam" id="PF08241"/>
    </source>
</evidence>